<feature type="domain" description="NFACT RNA-binding" evidence="2">
    <location>
        <begin position="21"/>
        <end position="70"/>
    </location>
</feature>
<evidence type="ECO:0000259" key="2">
    <source>
        <dbReference type="Pfam" id="PF05670"/>
    </source>
</evidence>
<dbReference type="OrthoDB" id="200398at2759"/>
<dbReference type="PANTHER" id="PTHR13049">
    <property type="entry name" value="DUF814-RELATED"/>
    <property type="match status" value="1"/>
</dbReference>
<proteinExistence type="inferred from homology"/>
<dbReference type="Pfam" id="PF05670">
    <property type="entry name" value="NFACT-R_1"/>
    <property type="match status" value="1"/>
</dbReference>
<dbReference type="HOGENOM" id="CLU_2688226_0_0_1"/>
<dbReference type="InterPro" id="IPR039730">
    <property type="entry name" value="Jlp2/Ccd25"/>
</dbReference>
<accession>B0CZA0</accession>
<reference evidence="3 4" key="1">
    <citation type="journal article" date="2008" name="Nature">
        <title>The genome of Laccaria bicolor provides insights into mycorrhizal symbiosis.</title>
        <authorList>
            <person name="Martin F."/>
            <person name="Aerts A."/>
            <person name="Ahren D."/>
            <person name="Brun A."/>
            <person name="Danchin E.G.J."/>
            <person name="Duchaussoy F."/>
            <person name="Gibon J."/>
            <person name="Kohler A."/>
            <person name="Lindquist E."/>
            <person name="Pereda V."/>
            <person name="Salamov A."/>
            <person name="Shapiro H.J."/>
            <person name="Wuyts J."/>
            <person name="Blaudez D."/>
            <person name="Buee M."/>
            <person name="Brokstein P."/>
            <person name="Canbaeck B."/>
            <person name="Cohen D."/>
            <person name="Courty P.E."/>
            <person name="Coutinho P.M."/>
            <person name="Delaruelle C."/>
            <person name="Detter J.C."/>
            <person name="Deveau A."/>
            <person name="DiFazio S."/>
            <person name="Duplessis S."/>
            <person name="Fraissinet-Tachet L."/>
            <person name="Lucic E."/>
            <person name="Frey-Klett P."/>
            <person name="Fourrey C."/>
            <person name="Feussner I."/>
            <person name="Gay G."/>
            <person name="Grimwood J."/>
            <person name="Hoegger P.J."/>
            <person name="Jain P."/>
            <person name="Kilaru S."/>
            <person name="Labbe J."/>
            <person name="Lin Y.C."/>
            <person name="Legue V."/>
            <person name="Le Tacon F."/>
            <person name="Marmeisse R."/>
            <person name="Melayah D."/>
            <person name="Montanini B."/>
            <person name="Muratet M."/>
            <person name="Nehls U."/>
            <person name="Niculita-Hirzel H."/>
            <person name="Oudot-Le Secq M.P."/>
            <person name="Peter M."/>
            <person name="Quesneville H."/>
            <person name="Rajashekar B."/>
            <person name="Reich M."/>
            <person name="Rouhier N."/>
            <person name="Schmutz J."/>
            <person name="Yin T."/>
            <person name="Chalot M."/>
            <person name="Henrissat B."/>
            <person name="Kuees U."/>
            <person name="Lucas S."/>
            <person name="Van de Peer Y."/>
            <person name="Podila G.K."/>
            <person name="Polle A."/>
            <person name="Pukkila P.J."/>
            <person name="Richardson P.M."/>
            <person name="Rouze P."/>
            <person name="Sanders I.R."/>
            <person name="Stajich J.E."/>
            <person name="Tunlid A."/>
            <person name="Tuskan G."/>
            <person name="Grigoriev I.V."/>
        </authorList>
    </citation>
    <scope>NUCLEOTIDE SEQUENCE [LARGE SCALE GENOMIC DNA]</scope>
    <source>
        <strain evidence="4">S238N-H82 / ATCC MYA-4686</strain>
    </source>
</reference>
<name>B0CZA0_LACBS</name>
<organism evidence="4">
    <name type="scientific">Laccaria bicolor (strain S238N-H82 / ATCC MYA-4686)</name>
    <name type="common">Bicoloured deceiver</name>
    <name type="synonym">Laccaria laccata var. bicolor</name>
    <dbReference type="NCBI Taxonomy" id="486041"/>
    <lineage>
        <taxon>Eukaryota</taxon>
        <taxon>Fungi</taxon>
        <taxon>Dikarya</taxon>
        <taxon>Basidiomycota</taxon>
        <taxon>Agaricomycotina</taxon>
        <taxon>Agaricomycetes</taxon>
        <taxon>Agaricomycetidae</taxon>
        <taxon>Agaricales</taxon>
        <taxon>Agaricineae</taxon>
        <taxon>Hydnangiaceae</taxon>
        <taxon>Laccaria</taxon>
    </lineage>
</organism>
<evidence type="ECO:0000256" key="1">
    <source>
        <dbReference type="ARBA" id="ARBA00008998"/>
    </source>
</evidence>
<dbReference type="RefSeq" id="XP_001876845.1">
    <property type="nucleotide sequence ID" value="XM_001876810.1"/>
</dbReference>
<protein>
    <submittedName>
        <fullName evidence="3">Predicted protein</fullName>
    </submittedName>
</protein>
<sequence length="74" mass="8108">MQTNQTNLPCCILASKQIRLAQDIWNHVDKISSAHVYLRMPDGIAWSIPAALLTDCALSVKADSVEGNKKQTKG</sequence>
<dbReference type="GeneID" id="6072425"/>
<dbReference type="InterPro" id="IPR008532">
    <property type="entry name" value="NFACT_RNA-bd"/>
</dbReference>
<keyword evidence="4" id="KW-1185">Reference proteome</keyword>
<gene>
    <name evidence="3" type="ORF">LACBIDRAFT_311117</name>
</gene>
<comment type="similarity">
    <text evidence="1">Belongs to the CCDC25 family.</text>
</comment>
<dbReference type="PANTHER" id="PTHR13049:SF2">
    <property type="entry name" value="COILED-COIL DOMAIN-CONTAINING PROTEIN 25"/>
    <property type="match status" value="1"/>
</dbReference>
<dbReference type="Proteomes" id="UP000001194">
    <property type="component" value="Unassembled WGS sequence"/>
</dbReference>
<dbReference type="InParanoid" id="B0CZA0"/>
<dbReference type="AlphaFoldDB" id="B0CZA0"/>
<dbReference type="EMBL" id="DS547094">
    <property type="protein sequence ID" value="EDR12581.1"/>
    <property type="molecule type" value="Genomic_DNA"/>
</dbReference>
<evidence type="ECO:0000313" key="3">
    <source>
        <dbReference type="EMBL" id="EDR12581.1"/>
    </source>
</evidence>
<evidence type="ECO:0000313" key="4">
    <source>
        <dbReference type="Proteomes" id="UP000001194"/>
    </source>
</evidence>
<dbReference type="KEGG" id="lbc:LACBIDRAFT_311117"/>